<evidence type="ECO:0000313" key="17">
    <source>
        <dbReference type="EMBL" id="GFP75860.1"/>
    </source>
</evidence>
<evidence type="ECO:0000256" key="6">
    <source>
        <dbReference type="ARBA" id="ARBA00022679"/>
    </source>
</evidence>
<evidence type="ECO:0000256" key="4">
    <source>
        <dbReference type="ARBA" id="ARBA00022475"/>
    </source>
</evidence>
<dbReference type="InterPro" id="IPR003594">
    <property type="entry name" value="HATPase_dom"/>
</dbReference>
<feature type="transmembrane region" description="Helical" evidence="14">
    <location>
        <begin position="172"/>
        <end position="194"/>
    </location>
</feature>
<dbReference type="FunFam" id="1.10.287.130:FF:000001">
    <property type="entry name" value="Two-component sensor histidine kinase"/>
    <property type="match status" value="1"/>
</dbReference>
<dbReference type="CDD" id="cd00082">
    <property type="entry name" value="HisKA"/>
    <property type="match status" value="1"/>
</dbReference>
<evidence type="ECO:0000256" key="5">
    <source>
        <dbReference type="ARBA" id="ARBA00022553"/>
    </source>
</evidence>
<dbReference type="GO" id="GO:0005886">
    <property type="term" value="C:plasma membrane"/>
    <property type="evidence" value="ECO:0007669"/>
    <property type="project" value="UniProtKB-SubCell"/>
</dbReference>
<dbReference type="SUPFAM" id="SSF55874">
    <property type="entry name" value="ATPase domain of HSP90 chaperone/DNA topoisomerase II/histidine kinase"/>
    <property type="match status" value="1"/>
</dbReference>
<keyword evidence="8" id="KW-0547">Nucleotide-binding</keyword>
<evidence type="ECO:0000313" key="18">
    <source>
        <dbReference type="Proteomes" id="UP000580568"/>
    </source>
</evidence>
<accession>A0A6V8SFM3</accession>
<dbReference type="AlphaFoldDB" id="A0A6V8SFM3"/>
<dbReference type="EMBL" id="BLZR01000001">
    <property type="protein sequence ID" value="GFP75860.1"/>
    <property type="molecule type" value="Genomic_DNA"/>
</dbReference>
<feature type="transmembrane region" description="Helical" evidence="14">
    <location>
        <begin position="12"/>
        <end position="32"/>
    </location>
</feature>
<dbReference type="EC" id="2.7.13.3" evidence="3"/>
<dbReference type="CDD" id="cd06225">
    <property type="entry name" value="HAMP"/>
    <property type="match status" value="1"/>
</dbReference>
<feature type="domain" description="Histidine kinase" evidence="15">
    <location>
        <begin position="263"/>
        <end position="480"/>
    </location>
</feature>
<evidence type="ECO:0000256" key="2">
    <source>
        <dbReference type="ARBA" id="ARBA00004651"/>
    </source>
</evidence>
<dbReference type="PRINTS" id="PR00344">
    <property type="entry name" value="BCTRLSENSOR"/>
</dbReference>
<dbReference type="InterPro" id="IPR050398">
    <property type="entry name" value="HssS/ArlS-like"/>
</dbReference>
<feature type="domain" description="HAMP" evidence="16">
    <location>
        <begin position="196"/>
        <end position="248"/>
    </location>
</feature>
<dbReference type="InterPro" id="IPR036097">
    <property type="entry name" value="HisK_dim/P_sf"/>
</dbReference>
<evidence type="ECO:0000256" key="12">
    <source>
        <dbReference type="ARBA" id="ARBA00023012"/>
    </source>
</evidence>
<reference evidence="17 18" key="1">
    <citation type="submission" date="2020-07" db="EMBL/GenBank/DDBJ databases">
        <title>A new beta-1,3-glucan-decomposing anaerobic bacterium isolated from anoxic soil subjected to biological soil disinfestation.</title>
        <authorList>
            <person name="Ueki A."/>
            <person name="Tonouchi A."/>
        </authorList>
    </citation>
    <scope>NUCLEOTIDE SEQUENCE [LARGE SCALE GENOMIC DNA]</scope>
    <source>
        <strain evidence="17 18">TW1</strain>
    </source>
</reference>
<dbReference type="Pfam" id="PF00512">
    <property type="entry name" value="HisKA"/>
    <property type="match status" value="1"/>
</dbReference>
<evidence type="ECO:0000256" key="11">
    <source>
        <dbReference type="ARBA" id="ARBA00022989"/>
    </source>
</evidence>
<comment type="catalytic activity">
    <reaction evidence="1">
        <text>ATP + protein L-histidine = ADP + protein N-phospho-L-histidine.</text>
        <dbReference type="EC" id="2.7.13.3"/>
    </reaction>
</comment>
<dbReference type="SMART" id="SM00387">
    <property type="entry name" value="HATPase_c"/>
    <property type="match status" value="1"/>
</dbReference>
<protein>
    <recommendedName>
        <fullName evidence="3">histidine kinase</fullName>
        <ecNumber evidence="3">2.7.13.3</ecNumber>
    </recommendedName>
</protein>
<evidence type="ECO:0000256" key="9">
    <source>
        <dbReference type="ARBA" id="ARBA00022777"/>
    </source>
</evidence>
<evidence type="ECO:0000256" key="13">
    <source>
        <dbReference type="ARBA" id="ARBA00023136"/>
    </source>
</evidence>
<dbReference type="Gene3D" id="1.10.287.130">
    <property type="match status" value="1"/>
</dbReference>
<comment type="caution">
    <text evidence="17">The sequence shown here is derived from an EMBL/GenBank/DDBJ whole genome shotgun (WGS) entry which is preliminary data.</text>
</comment>
<dbReference type="Proteomes" id="UP000580568">
    <property type="component" value="Unassembled WGS sequence"/>
</dbReference>
<keyword evidence="12" id="KW-0902">Two-component regulatory system</keyword>
<dbReference type="FunFam" id="3.30.565.10:FF:000006">
    <property type="entry name" value="Sensor histidine kinase WalK"/>
    <property type="match status" value="1"/>
</dbReference>
<keyword evidence="5" id="KW-0597">Phosphoprotein</keyword>
<evidence type="ECO:0000259" key="16">
    <source>
        <dbReference type="PROSITE" id="PS50885"/>
    </source>
</evidence>
<evidence type="ECO:0000256" key="14">
    <source>
        <dbReference type="SAM" id="Phobius"/>
    </source>
</evidence>
<dbReference type="SUPFAM" id="SSF47384">
    <property type="entry name" value="Homodimeric domain of signal transducing histidine kinase"/>
    <property type="match status" value="1"/>
</dbReference>
<evidence type="ECO:0000256" key="1">
    <source>
        <dbReference type="ARBA" id="ARBA00000085"/>
    </source>
</evidence>
<dbReference type="Gene3D" id="6.10.340.10">
    <property type="match status" value="1"/>
</dbReference>
<dbReference type="PROSITE" id="PS50885">
    <property type="entry name" value="HAMP"/>
    <property type="match status" value="1"/>
</dbReference>
<dbReference type="PANTHER" id="PTHR45528">
    <property type="entry name" value="SENSOR HISTIDINE KINASE CPXA"/>
    <property type="match status" value="1"/>
</dbReference>
<dbReference type="SMART" id="SM00304">
    <property type="entry name" value="HAMP"/>
    <property type="match status" value="1"/>
</dbReference>
<dbReference type="PANTHER" id="PTHR45528:SF1">
    <property type="entry name" value="SENSOR HISTIDINE KINASE CPXA"/>
    <property type="match status" value="1"/>
</dbReference>
<sequence>MYIKRKLKLTYVMILITSFLLLICLSNVFIALTESNSKYDLTGKLGKGNFAFFTELVTENNKLLQKVNSEVLTNPDNFLNHDYLLQLENSSNMKYTGIVTLINDKIDYSSNFIRKDLSEDALTSFNSNSNDQFKKKIIILWKQDFTTSNKDKGSIYYIIDIDSYKKLFKQNVLIVMVLILIILMATNGIITYFVSKSIVKPLKELDKGAGEILKGNLNYKLDIDSKDEIGEVAETFEEMRLRLKESLEIQNQYEENRKELIASISHDLKTPITSIKGYIEGIKDGVADTPDKMEKYVNTILTKANYMDSLINDLFLYSKLELNKEPFKFQTVDMNIYIQDCVEEISFDLDQSKVELIADVPQKPTLIDIDVQKLKRAIMNIVENSIKYRTDNKLIINIVVKSNNDLVIVEIRDNGKGIPKEALPYIFERFYRADTSRETVIGGSGLGLAIAKKIMDEHSGKIAVSSELNKGTSIFLSFKK</sequence>
<keyword evidence="18" id="KW-1185">Reference proteome</keyword>
<organism evidence="17 18">
    <name type="scientific">Clostridium fungisolvens</name>
    <dbReference type="NCBI Taxonomy" id="1604897"/>
    <lineage>
        <taxon>Bacteria</taxon>
        <taxon>Bacillati</taxon>
        <taxon>Bacillota</taxon>
        <taxon>Clostridia</taxon>
        <taxon>Eubacteriales</taxon>
        <taxon>Clostridiaceae</taxon>
        <taxon>Clostridium</taxon>
    </lineage>
</organism>
<dbReference type="InterPro" id="IPR005467">
    <property type="entry name" value="His_kinase_dom"/>
</dbReference>
<evidence type="ECO:0000256" key="3">
    <source>
        <dbReference type="ARBA" id="ARBA00012438"/>
    </source>
</evidence>
<dbReference type="InterPro" id="IPR036890">
    <property type="entry name" value="HATPase_C_sf"/>
</dbReference>
<keyword evidence="9 17" id="KW-0418">Kinase</keyword>
<dbReference type="InterPro" id="IPR003660">
    <property type="entry name" value="HAMP_dom"/>
</dbReference>
<dbReference type="CDD" id="cd00075">
    <property type="entry name" value="HATPase"/>
    <property type="match status" value="1"/>
</dbReference>
<keyword evidence="4" id="KW-1003">Cell membrane</keyword>
<dbReference type="GO" id="GO:0000155">
    <property type="term" value="F:phosphorelay sensor kinase activity"/>
    <property type="evidence" value="ECO:0007669"/>
    <property type="project" value="InterPro"/>
</dbReference>
<dbReference type="Gene3D" id="3.30.565.10">
    <property type="entry name" value="Histidine kinase-like ATPase, C-terminal domain"/>
    <property type="match status" value="1"/>
</dbReference>
<dbReference type="Pfam" id="PF00672">
    <property type="entry name" value="HAMP"/>
    <property type="match status" value="1"/>
</dbReference>
<name>A0A6V8SFM3_9CLOT</name>
<dbReference type="SMART" id="SM00388">
    <property type="entry name" value="HisKA"/>
    <property type="match status" value="1"/>
</dbReference>
<evidence type="ECO:0000256" key="7">
    <source>
        <dbReference type="ARBA" id="ARBA00022692"/>
    </source>
</evidence>
<dbReference type="InterPro" id="IPR004358">
    <property type="entry name" value="Sig_transdc_His_kin-like_C"/>
</dbReference>
<dbReference type="InterPro" id="IPR003661">
    <property type="entry name" value="HisK_dim/P_dom"/>
</dbReference>
<dbReference type="Pfam" id="PF02518">
    <property type="entry name" value="HATPase_c"/>
    <property type="match status" value="1"/>
</dbReference>
<gene>
    <name evidence="17" type="ORF">bsdtw1_01952</name>
</gene>
<dbReference type="RefSeq" id="WP_183277330.1">
    <property type="nucleotide sequence ID" value="NZ_BLZR01000001.1"/>
</dbReference>
<keyword evidence="11 14" id="KW-1133">Transmembrane helix</keyword>
<keyword evidence="13 14" id="KW-0472">Membrane</keyword>
<evidence type="ECO:0000259" key="15">
    <source>
        <dbReference type="PROSITE" id="PS50109"/>
    </source>
</evidence>
<proteinExistence type="predicted"/>
<dbReference type="SUPFAM" id="SSF158472">
    <property type="entry name" value="HAMP domain-like"/>
    <property type="match status" value="1"/>
</dbReference>
<keyword evidence="7 14" id="KW-0812">Transmembrane</keyword>
<evidence type="ECO:0000256" key="10">
    <source>
        <dbReference type="ARBA" id="ARBA00022840"/>
    </source>
</evidence>
<keyword evidence="6" id="KW-0808">Transferase</keyword>
<dbReference type="GO" id="GO:0005524">
    <property type="term" value="F:ATP binding"/>
    <property type="evidence" value="ECO:0007669"/>
    <property type="project" value="UniProtKB-KW"/>
</dbReference>
<comment type="subcellular location">
    <subcellularLocation>
        <location evidence="2">Cell membrane</location>
        <topology evidence="2">Multi-pass membrane protein</topology>
    </subcellularLocation>
</comment>
<dbReference type="PROSITE" id="PS50109">
    <property type="entry name" value="HIS_KIN"/>
    <property type="match status" value="1"/>
</dbReference>
<keyword evidence="10" id="KW-0067">ATP-binding</keyword>
<evidence type="ECO:0000256" key="8">
    <source>
        <dbReference type="ARBA" id="ARBA00022741"/>
    </source>
</evidence>